<feature type="domain" description="DUF7344" evidence="1">
    <location>
        <begin position="16"/>
        <end position="84"/>
    </location>
</feature>
<evidence type="ECO:0000259" key="1">
    <source>
        <dbReference type="Pfam" id="PF24035"/>
    </source>
</evidence>
<dbReference type="Proteomes" id="UP000000390">
    <property type="component" value="Chromosome"/>
</dbReference>
<reference evidence="2 4" key="1">
    <citation type="journal article" date="2010" name="J. Bacteriol.">
        <title>Complete genome sequence of Halalkalicoccus jeotgali B3(T), an extremely halophilic archaeon.</title>
        <authorList>
            <person name="Roh S.W."/>
            <person name="Nam Y.D."/>
            <person name="Nam S.H."/>
            <person name="Choi S.H."/>
            <person name="Park H.S."/>
            <person name="Bae J.W."/>
        </authorList>
    </citation>
    <scope>NUCLEOTIDE SEQUENCE [LARGE SCALE GENOMIC DNA]</scope>
    <source>
        <strain evidence="2">B3</strain>
        <strain evidence="4">DSM 18796 / CECT 7217 / JCM 14584 / KCTC 4019 / B3</strain>
    </source>
</reference>
<dbReference type="InterPro" id="IPR036390">
    <property type="entry name" value="WH_DNA-bd_sf"/>
</dbReference>
<dbReference type="AlphaFoldDB" id="D8J9L8"/>
<evidence type="ECO:0000313" key="3">
    <source>
        <dbReference type="EMBL" id="ELY40146.1"/>
    </source>
</evidence>
<proteinExistence type="predicted"/>
<sequence>MNGVAPKLTTDDALGVIATTARRQILRALTEGDAVPVSDLVRVLSRHEDTPGMAGIGRSLRHIHLPKLDAHNVIEWDREGRTVETGPNYALARELTTLVEYAMEHDDILSGPPPGDDVDDGGEMA</sequence>
<gene>
    <name evidence="2" type="ordered locus">HacjB3_05195</name>
    <name evidence="3" type="ORF">C497_03580</name>
</gene>
<organism evidence="2 4">
    <name type="scientific">Halalkalicoccus jeotgali (strain DSM 18796 / CECT 7217 / JCM 14584 / KCTC 4019 / B3)</name>
    <dbReference type="NCBI Taxonomy" id="795797"/>
    <lineage>
        <taxon>Archaea</taxon>
        <taxon>Methanobacteriati</taxon>
        <taxon>Methanobacteriota</taxon>
        <taxon>Stenosarchaea group</taxon>
        <taxon>Halobacteria</taxon>
        <taxon>Halobacteriales</taxon>
        <taxon>Halococcaceae</taxon>
        <taxon>Halalkalicoccus</taxon>
    </lineage>
</organism>
<dbReference type="RefSeq" id="WP_008414563.1">
    <property type="nucleotide sequence ID" value="NC_014297.1"/>
</dbReference>
<dbReference type="OrthoDB" id="21363at2157"/>
<accession>D8J9L8</accession>
<reference evidence="3 5" key="2">
    <citation type="journal article" date="2014" name="PLoS Genet.">
        <title>Phylogenetically driven sequencing of extremely halophilic archaea reveals strategies for static and dynamic osmo-response.</title>
        <authorList>
            <person name="Becker E.A."/>
            <person name="Seitzer P.M."/>
            <person name="Tritt A."/>
            <person name="Larsen D."/>
            <person name="Krusor M."/>
            <person name="Yao A.I."/>
            <person name="Wu D."/>
            <person name="Madern D."/>
            <person name="Eisen J.A."/>
            <person name="Darling A.E."/>
            <person name="Facciotti M.T."/>
        </authorList>
    </citation>
    <scope>NUCLEOTIDE SEQUENCE [LARGE SCALE GENOMIC DNA]</scope>
    <source>
        <strain evidence="3">B3</strain>
        <strain evidence="5">DSM 18796 / CECT 7217 / JCM 14584 / KCTC 4019 / B3</strain>
    </source>
</reference>
<evidence type="ECO:0000313" key="2">
    <source>
        <dbReference type="EMBL" id="ADJ14430.1"/>
    </source>
</evidence>
<dbReference type="Pfam" id="PF24035">
    <property type="entry name" value="DUF7344"/>
    <property type="match status" value="1"/>
</dbReference>
<dbReference type="eggNOG" id="arCOG03828">
    <property type="taxonomic scope" value="Archaea"/>
</dbReference>
<dbReference type="GeneID" id="9418843"/>
<dbReference type="InterPro" id="IPR055768">
    <property type="entry name" value="DUF7344"/>
</dbReference>
<dbReference type="EMBL" id="AOHV01000010">
    <property type="protein sequence ID" value="ELY40146.1"/>
    <property type="molecule type" value="Genomic_DNA"/>
</dbReference>
<dbReference type="SUPFAM" id="SSF46785">
    <property type="entry name" value="Winged helix' DNA-binding domain"/>
    <property type="match status" value="1"/>
</dbReference>
<protein>
    <recommendedName>
        <fullName evidence="1">DUF7344 domain-containing protein</fullName>
    </recommendedName>
</protein>
<evidence type="ECO:0000313" key="5">
    <source>
        <dbReference type="Proteomes" id="UP000011645"/>
    </source>
</evidence>
<name>D8J9L8_HALJB</name>
<dbReference type="Gene3D" id="1.10.10.10">
    <property type="entry name" value="Winged helix-like DNA-binding domain superfamily/Winged helix DNA-binding domain"/>
    <property type="match status" value="1"/>
</dbReference>
<dbReference type="KEGG" id="hje:HacjB3_05195"/>
<keyword evidence="5" id="KW-1185">Reference proteome</keyword>
<dbReference type="EMBL" id="CP002062">
    <property type="protein sequence ID" value="ADJ14430.1"/>
    <property type="molecule type" value="Genomic_DNA"/>
</dbReference>
<evidence type="ECO:0000313" key="4">
    <source>
        <dbReference type="Proteomes" id="UP000000390"/>
    </source>
</evidence>
<dbReference type="PATRIC" id="fig|795797.18.peg.1044"/>
<dbReference type="Proteomes" id="UP000011645">
    <property type="component" value="Unassembled WGS sequence"/>
</dbReference>
<dbReference type="HOGENOM" id="CLU_1987537_0_0_2"/>
<dbReference type="InterPro" id="IPR036388">
    <property type="entry name" value="WH-like_DNA-bd_sf"/>
</dbReference>
<dbReference type="STRING" id="795797.HacjB3_05195"/>